<organism evidence="3 4">
    <name type="scientific">Natrinema hispanicum</name>
    <dbReference type="NCBI Taxonomy" id="392421"/>
    <lineage>
        <taxon>Archaea</taxon>
        <taxon>Methanobacteriati</taxon>
        <taxon>Methanobacteriota</taxon>
        <taxon>Stenosarchaea group</taxon>
        <taxon>Halobacteria</taxon>
        <taxon>Halobacteriales</taxon>
        <taxon>Natrialbaceae</taxon>
        <taxon>Natrinema</taxon>
    </lineage>
</organism>
<accession>A0A1H9YYB8</accession>
<keyword evidence="4" id="KW-1185">Reference proteome</keyword>
<proteinExistence type="predicted"/>
<name>A0A1H9YYB8_9EURY</name>
<reference evidence="3" key="2">
    <citation type="submission" date="2016-10" db="EMBL/GenBank/DDBJ databases">
        <authorList>
            <person name="de Groot N.N."/>
        </authorList>
    </citation>
    <scope>NUCLEOTIDE SEQUENCE [LARGE SCALE GENOMIC DNA]</scope>
    <source>
        <strain evidence="3">CDM_6</strain>
    </source>
</reference>
<dbReference type="EMBL" id="FMZP01000002">
    <property type="protein sequence ID" value="SDC26115.1"/>
    <property type="molecule type" value="Genomic_DNA"/>
</dbReference>
<gene>
    <name evidence="3" type="ORF">SAMN04488694_101294</name>
    <name evidence="2" type="ORF">SAMN05192552_1002264</name>
</gene>
<dbReference type="EMBL" id="FOIC01000001">
    <property type="protein sequence ID" value="SES74211.1"/>
    <property type="molecule type" value="Genomic_DNA"/>
</dbReference>
<evidence type="ECO:0000313" key="4">
    <source>
        <dbReference type="Proteomes" id="UP000199320"/>
    </source>
</evidence>
<feature type="compositionally biased region" description="Low complexity" evidence="1">
    <location>
        <begin position="202"/>
        <end position="215"/>
    </location>
</feature>
<evidence type="ECO:0000313" key="3">
    <source>
        <dbReference type="EMBL" id="SES74211.1"/>
    </source>
</evidence>
<reference evidence="4 5" key="1">
    <citation type="submission" date="2016-10" db="EMBL/GenBank/DDBJ databases">
        <authorList>
            <person name="Varghese N."/>
            <person name="Submissions S."/>
        </authorList>
    </citation>
    <scope>NUCLEOTIDE SEQUENCE [LARGE SCALE GENOMIC DNA]</scope>
    <source>
        <strain evidence="2 5">CDM_1</strain>
        <strain evidence="4">CDM_6</strain>
    </source>
</reference>
<sequence length="227" mass="24652">MHLYGRISALHDILGERCQQWLFIDRNGRRSPHFGQVMVVTDGSRTCSDSITMGPTWRDAMPGLASVALAICDTGDGMPATFHIVKQLISVDCLCENHHGELITASACLLINRRSAVALEYRRTIDAPDVVRLWVDRIAINGSERRVTIGATARHCTRDRTAAVRPIYVNKTNRSTGSAGDHRVASTRSSAASRNCPFSPIVSLSPTSRSTSSVSKIPHDGASSPIS</sequence>
<evidence type="ECO:0000313" key="5">
    <source>
        <dbReference type="Proteomes" id="UP000324021"/>
    </source>
</evidence>
<dbReference type="Proteomes" id="UP000199320">
    <property type="component" value="Unassembled WGS sequence"/>
</dbReference>
<evidence type="ECO:0000313" key="2">
    <source>
        <dbReference type="EMBL" id="SDC26115.1"/>
    </source>
</evidence>
<protein>
    <submittedName>
        <fullName evidence="3">Uncharacterized protein</fullName>
    </submittedName>
</protein>
<evidence type="ECO:0000256" key="1">
    <source>
        <dbReference type="SAM" id="MobiDB-lite"/>
    </source>
</evidence>
<feature type="region of interest" description="Disordered" evidence="1">
    <location>
        <begin position="172"/>
        <end position="227"/>
    </location>
</feature>
<dbReference type="Proteomes" id="UP000324021">
    <property type="component" value="Unassembled WGS sequence"/>
</dbReference>
<dbReference type="AlphaFoldDB" id="A0A1H9YYB8"/>